<dbReference type="RefSeq" id="WP_013131456.1">
    <property type="nucleotide sequence ID" value="NC_014165.1"/>
</dbReference>
<evidence type="ECO:0008006" key="5">
    <source>
        <dbReference type="Google" id="ProtNLM"/>
    </source>
</evidence>
<name>D6Y8M6_THEBD</name>
<feature type="region of interest" description="Disordered" evidence="1">
    <location>
        <begin position="30"/>
        <end position="65"/>
    </location>
</feature>
<keyword evidence="4" id="KW-1185">Reference proteome</keyword>
<dbReference type="eggNOG" id="ENOG5033ED0">
    <property type="taxonomic scope" value="Bacteria"/>
</dbReference>
<keyword evidence="2" id="KW-0732">Signal</keyword>
<evidence type="ECO:0000256" key="2">
    <source>
        <dbReference type="SAM" id="SignalP"/>
    </source>
</evidence>
<evidence type="ECO:0000313" key="4">
    <source>
        <dbReference type="Proteomes" id="UP000006640"/>
    </source>
</evidence>
<gene>
    <name evidence="3" type="ordered locus">Tbis_1202</name>
</gene>
<dbReference type="PROSITE" id="PS51257">
    <property type="entry name" value="PROKAR_LIPOPROTEIN"/>
    <property type="match status" value="1"/>
</dbReference>
<dbReference type="EMBL" id="CP001874">
    <property type="protein sequence ID" value="ADG87923.1"/>
    <property type="molecule type" value="Genomic_DNA"/>
</dbReference>
<dbReference type="KEGG" id="tbi:Tbis_1202"/>
<reference evidence="3 4" key="1">
    <citation type="submission" date="2010-01" db="EMBL/GenBank/DDBJ databases">
        <title>The complete genome of Thermobispora bispora DSM 43833.</title>
        <authorList>
            <consortium name="US DOE Joint Genome Institute (JGI-PGF)"/>
            <person name="Lucas S."/>
            <person name="Copeland A."/>
            <person name="Lapidus A."/>
            <person name="Glavina del Rio T."/>
            <person name="Dalin E."/>
            <person name="Tice H."/>
            <person name="Bruce D."/>
            <person name="Goodwin L."/>
            <person name="Pitluck S."/>
            <person name="Kyrpides N."/>
            <person name="Mavromatis K."/>
            <person name="Ivanova N."/>
            <person name="Mikhailova N."/>
            <person name="Chertkov O."/>
            <person name="Brettin T."/>
            <person name="Detter J.C."/>
            <person name="Han C."/>
            <person name="Larimer F."/>
            <person name="Land M."/>
            <person name="Hauser L."/>
            <person name="Markowitz V."/>
            <person name="Cheng J.-F."/>
            <person name="Hugenholtz P."/>
            <person name="Woyke T."/>
            <person name="Wu D."/>
            <person name="Jando M."/>
            <person name="Schneider S."/>
            <person name="Klenk H.-P."/>
            <person name="Eisen J.A."/>
        </authorList>
    </citation>
    <scope>NUCLEOTIDE SEQUENCE [LARGE SCALE GENOMIC DNA]</scope>
    <source>
        <strain evidence="4">ATCC 19993 / DSM 43833 / CBS 139.67 / JCM 10125 / KCTC 9307 / NBRC 14880 / R51</strain>
    </source>
</reference>
<sequence length="199" mass="21176">MRRTTIMPLVTGSVLALLLAGCGALGLPGGDDTSAAERPAQKQGTSATAASQDEAPADRRSAPPDRVLATRTISTGKTELRVEITGLKREGKLTTLSWTVTNTGDRSWDMSSKLGDINANLGLTVAGVSLIDRVNGKRYRVARTGDYPNYQCVCSDYDIETHPGEVLHLYAVFGSPPPEVTKVDVEMKALGVFTDVPIS</sequence>
<evidence type="ECO:0000256" key="1">
    <source>
        <dbReference type="SAM" id="MobiDB-lite"/>
    </source>
</evidence>
<feature type="chain" id="PRO_5039570407" description="Secreted protein" evidence="2">
    <location>
        <begin position="27"/>
        <end position="199"/>
    </location>
</feature>
<evidence type="ECO:0000313" key="3">
    <source>
        <dbReference type="EMBL" id="ADG87923.1"/>
    </source>
</evidence>
<dbReference type="OrthoDB" id="3535217at2"/>
<dbReference type="HOGENOM" id="CLU_1371634_0_0_11"/>
<proteinExistence type="predicted"/>
<dbReference type="AlphaFoldDB" id="D6Y8M6"/>
<feature type="signal peptide" evidence="2">
    <location>
        <begin position="1"/>
        <end position="26"/>
    </location>
</feature>
<accession>D6Y8M6</accession>
<dbReference type="Proteomes" id="UP000006640">
    <property type="component" value="Chromosome"/>
</dbReference>
<protein>
    <recommendedName>
        <fullName evidence="5">Secreted protein</fullName>
    </recommendedName>
</protein>
<organism evidence="3 4">
    <name type="scientific">Thermobispora bispora (strain ATCC 19993 / DSM 43833 / CBS 139.67 / JCM 10125 / KCTC 9307 / NBRC 14880 / R51)</name>
    <dbReference type="NCBI Taxonomy" id="469371"/>
    <lineage>
        <taxon>Bacteria</taxon>
        <taxon>Bacillati</taxon>
        <taxon>Actinomycetota</taxon>
        <taxon>Actinomycetes</taxon>
        <taxon>Streptosporangiales</taxon>
        <taxon>Streptosporangiaceae</taxon>
        <taxon>Thermobispora</taxon>
    </lineage>
</organism>
<feature type="compositionally biased region" description="Polar residues" evidence="1">
    <location>
        <begin position="42"/>
        <end position="51"/>
    </location>
</feature>